<dbReference type="EMBL" id="VSSQ01014660">
    <property type="protein sequence ID" value="MPM54125.1"/>
    <property type="molecule type" value="Genomic_DNA"/>
</dbReference>
<comment type="caution">
    <text evidence="3">The sequence shown here is derived from an EMBL/GenBank/DDBJ whole genome shotgun (WGS) entry which is preliminary data.</text>
</comment>
<name>A0A645ALK8_9ZZZZ</name>
<dbReference type="InterPro" id="IPR019734">
    <property type="entry name" value="TPR_rpt"/>
</dbReference>
<dbReference type="InterPro" id="IPR011990">
    <property type="entry name" value="TPR-like_helical_dom_sf"/>
</dbReference>
<dbReference type="SMART" id="SM00028">
    <property type="entry name" value="TPR"/>
    <property type="match status" value="3"/>
</dbReference>
<dbReference type="Pfam" id="PF12895">
    <property type="entry name" value="ANAPC3"/>
    <property type="match status" value="1"/>
</dbReference>
<dbReference type="GO" id="GO:0016020">
    <property type="term" value="C:membrane"/>
    <property type="evidence" value="ECO:0007669"/>
    <property type="project" value="TreeGrafter"/>
</dbReference>
<dbReference type="PANTHER" id="PTHR45831">
    <property type="entry name" value="LD24721P"/>
    <property type="match status" value="1"/>
</dbReference>
<evidence type="ECO:0008006" key="4">
    <source>
        <dbReference type="Google" id="ProtNLM"/>
    </source>
</evidence>
<dbReference type="SUPFAM" id="SSF48452">
    <property type="entry name" value="TPR-like"/>
    <property type="match status" value="1"/>
</dbReference>
<evidence type="ECO:0000256" key="1">
    <source>
        <dbReference type="ARBA" id="ARBA00022737"/>
    </source>
</evidence>
<accession>A0A645ALK8</accession>
<protein>
    <recommendedName>
        <fullName evidence="4">Tetratricopeptide repeat protein</fullName>
    </recommendedName>
</protein>
<gene>
    <name evidence="3" type="ORF">SDC9_100898</name>
</gene>
<dbReference type="GO" id="GO:0060090">
    <property type="term" value="F:molecular adaptor activity"/>
    <property type="evidence" value="ECO:0007669"/>
    <property type="project" value="TreeGrafter"/>
</dbReference>
<dbReference type="PANTHER" id="PTHR45831:SF2">
    <property type="entry name" value="LD24721P"/>
    <property type="match status" value="1"/>
</dbReference>
<dbReference type="GO" id="GO:0006620">
    <property type="term" value="P:post-translational protein targeting to endoplasmic reticulum membrane"/>
    <property type="evidence" value="ECO:0007669"/>
    <property type="project" value="TreeGrafter"/>
</dbReference>
<dbReference type="Pfam" id="PF13181">
    <property type="entry name" value="TPR_8"/>
    <property type="match status" value="1"/>
</dbReference>
<organism evidence="3">
    <name type="scientific">bioreactor metagenome</name>
    <dbReference type="NCBI Taxonomy" id="1076179"/>
    <lineage>
        <taxon>unclassified sequences</taxon>
        <taxon>metagenomes</taxon>
        <taxon>ecological metagenomes</taxon>
    </lineage>
</organism>
<dbReference type="AlphaFoldDB" id="A0A645ALK8"/>
<reference evidence="3" key="1">
    <citation type="submission" date="2019-08" db="EMBL/GenBank/DDBJ databases">
        <authorList>
            <person name="Kucharzyk K."/>
            <person name="Murdoch R.W."/>
            <person name="Higgins S."/>
            <person name="Loffler F."/>
        </authorList>
    </citation>
    <scope>NUCLEOTIDE SEQUENCE</scope>
</reference>
<sequence>MSYFSKANELYNSKDYKRAIDLYKKSVEVKENEAASLYNSAVCFIKLKEYTSAIPLIQAALKIKRESKYYFNLAYCYAMLKENGKALNYFNTAWALDNSDDECDRAIKLILQGYRKSS</sequence>
<dbReference type="InterPro" id="IPR047150">
    <property type="entry name" value="SGT"/>
</dbReference>
<dbReference type="GO" id="GO:0072380">
    <property type="term" value="C:TRC complex"/>
    <property type="evidence" value="ECO:0007669"/>
    <property type="project" value="TreeGrafter"/>
</dbReference>
<keyword evidence="2" id="KW-0802">TPR repeat</keyword>
<keyword evidence="1" id="KW-0677">Repeat</keyword>
<dbReference type="Gene3D" id="1.25.40.10">
    <property type="entry name" value="Tetratricopeptide repeat domain"/>
    <property type="match status" value="1"/>
</dbReference>
<evidence type="ECO:0000313" key="3">
    <source>
        <dbReference type="EMBL" id="MPM54125.1"/>
    </source>
</evidence>
<proteinExistence type="predicted"/>
<dbReference type="PROSITE" id="PS50005">
    <property type="entry name" value="TPR"/>
    <property type="match status" value="1"/>
</dbReference>
<evidence type="ECO:0000256" key="2">
    <source>
        <dbReference type="ARBA" id="ARBA00022803"/>
    </source>
</evidence>